<dbReference type="PROSITE" id="PS51898">
    <property type="entry name" value="TYR_RECOMBINASE"/>
    <property type="match status" value="1"/>
</dbReference>
<feature type="compositionally biased region" description="Gly residues" evidence="6">
    <location>
        <begin position="386"/>
        <end position="396"/>
    </location>
</feature>
<dbReference type="PANTHER" id="PTHR30349:SF64">
    <property type="entry name" value="PROPHAGE INTEGRASE INTD-RELATED"/>
    <property type="match status" value="1"/>
</dbReference>
<comment type="similarity">
    <text evidence="1">Belongs to the 'phage' integrase family.</text>
</comment>
<evidence type="ECO:0000256" key="1">
    <source>
        <dbReference type="ARBA" id="ARBA00008857"/>
    </source>
</evidence>
<dbReference type="InterPro" id="IPR011010">
    <property type="entry name" value="DNA_brk_join_enz"/>
</dbReference>
<dbReference type="AlphaFoldDB" id="A0A7W3JD39"/>
<dbReference type="InterPro" id="IPR010998">
    <property type="entry name" value="Integrase_recombinase_N"/>
</dbReference>
<dbReference type="GO" id="GO:0003677">
    <property type="term" value="F:DNA binding"/>
    <property type="evidence" value="ECO:0007669"/>
    <property type="project" value="UniProtKB-UniRule"/>
</dbReference>
<keyword evidence="3 5" id="KW-0238">DNA-binding</keyword>
<proteinExistence type="inferred from homology"/>
<feature type="domain" description="Core-binding (CB)" evidence="8">
    <location>
        <begin position="69"/>
        <end position="150"/>
    </location>
</feature>
<comment type="caution">
    <text evidence="9">The sequence shown here is derived from an EMBL/GenBank/DDBJ whole genome shotgun (WGS) entry which is preliminary data.</text>
</comment>
<dbReference type="GO" id="GO:0015074">
    <property type="term" value="P:DNA integration"/>
    <property type="evidence" value="ECO:0007669"/>
    <property type="project" value="UniProtKB-KW"/>
</dbReference>
<dbReference type="InterPro" id="IPR050090">
    <property type="entry name" value="Tyrosine_recombinase_XerCD"/>
</dbReference>
<organism evidence="9 10">
    <name type="scientific">Promicromonospora sukumoe</name>
    <dbReference type="NCBI Taxonomy" id="88382"/>
    <lineage>
        <taxon>Bacteria</taxon>
        <taxon>Bacillati</taxon>
        <taxon>Actinomycetota</taxon>
        <taxon>Actinomycetes</taxon>
        <taxon>Micrococcales</taxon>
        <taxon>Promicromonosporaceae</taxon>
        <taxon>Promicromonospora</taxon>
    </lineage>
</organism>
<dbReference type="PROSITE" id="PS51900">
    <property type="entry name" value="CB"/>
    <property type="match status" value="1"/>
</dbReference>
<dbReference type="InterPro" id="IPR013762">
    <property type="entry name" value="Integrase-like_cat_sf"/>
</dbReference>
<feature type="region of interest" description="Disordered" evidence="6">
    <location>
        <begin position="377"/>
        <end position="396"/>
    </location>
</feature>
<dbReference type="Gene3D" id="1.10.150.130">
    <property type="match status" value="1"/>
</dbReference>
<dbReference type="Proteomes" id="UP000540568">
    <property type="component" value="Unassembled WGS sequence"/>
</dbReference>
<protein>
    <submittedName>
        <fullName evidence="9">Integrase</fullName>
    </submittedName>
</protein>
<gene>
    <name evidence="9" type="ORF">FHX71_004607</name>
</gene>
<dbReference type="Pfam" id="PF14659">
    <property type="entry name" value="Phage_int_SAM_3"/>
    <property type="match status" value="1"/>
</dbReference>
<feature type="domain" description="Tyr recombinase" evidence="7">
    <location>
        <begin position="172"/>
        <end position="364"/>
    </location>
</feature>
<dbReference type="InterPro" id="IPR058717">
    <property type="entry name" value="Phage_L5_Integrase_N"/>
</dbReference>
<evidence type="ECO:0000256" key="3">
    <source>
        <dbReference type="ARBA" id="ARBA00023125"/>
    </source>
</evidence>
<feature type="region of interest" description="Disordered" evidence="6">
    <location>
        <begin position="1"/>
        <end position="35"/>
    </location>
</feature>
<evidence type="ECO:0000256" key="2">
    <source>
        <dbReference type="ARBA" id="ARBA00022908"/>
    </source>
</evidence>
<evidence type="ECO:0000259" key="7">
    <source>
        <dbReference type="PROSITE" id="PS51898"/>
    </source>
</evidence>
<dbReference type="CDD" id="cd01189">
    <property type="entry name" value="INT_ICEBs1_C_like"/>
    <property type="match status" value="1"/>
</dbReference>
<keyword evidence="2" id="KW-0229">DNA integration</keyword>
<dbReference type="Pfam" id="PF26003">
    <property type="entry name" value="Integrase_N_phage"/>
    <property type="match status" value="1"/>
</dbReference>
<evidence type="ECO:0000313" key="9">
    <source>
        <dbReference type="EMBL" id="MBA8810631.1"/>
    </source>
</evidence>
<dbReference type="InterPro" id="IPR004107">
    <property type="entry name" value="Integrase_SAM-like_N"/>
</dbReference>
<keyword evidence="10" id="KW-1185">Reference proteome</keyword>
<dbReference type="InterPro" id="IPR044068">
    <property type="entry name" value="CB"/>
</dbReference>
<dbReference type="Pfam" id="PF00589">
    <property type="entry name" value="Phage_integrase"/>
    <property type="match status" value="1"/>
</dbReference>
<dbReference type="GO" id="GO:0006310">
    <property type="term" value="P:DNA recombination"/>
    <property type="evidence" value="ECO:0007669"/>
    <property type="project" value="UniProtKB-KW"/>
</dbReference>
<evidence type="ECO:0000256" key="4">
    <source>
        <dbReference type="ARBA" id="ARBA00023172"/>
    </source>
</evidence>
<evidence type="ECO:0000259" key="8">
    <source>
        <dbReference type="PROSITE" id="PS51900"/>
    </source>
</evidence>
<sequence length="396" mass="44436">MANKTDRRRWGTVRKLPSGRYQARYPGPDGRLRPAPETWERKRDAERYLTLAEAEMVRGEWIDPEQVAITVRDYAERWIEERPNLRPRTLQLYRWTLAKHVVPYLGDVTIGKVTTPMIRRWRVQLASDGVSSGMVAKAYRLLRAVFWTAVREDELLRKNPCRIPGADQEHAGERPHLTLDQVLALRDRFAPRYQMLVLTAAMASLRFGEVTALQRRDIDVSAGTIRVERQFLEVTGQGLVTGPVKKSAAGPRTVAVPREFIALLVEHIATYVKGEESEALLFTTPYGRPIRRGGFQKLTGWKQRVEAAGHKGLHFHDLRHTGNMLAASSGATVKDLMARMGHESMAAAMIYLHVNKEADRRIADHLGAAMRTALTPKPDVSTVETGEGGEAPIGAA</sequence>
<accession>A0A7W3JD39</accession>
<name>A0A7W3JD39_9MICO</name>
<dbReference type="Gene3D" id="1.10.443.10">
    <property type="entry name" value="Intergrase catalytic core"/>
    <property type="match status" value="1"/>
</dbReference>
<dbReference type="PANTHER" id="PTHR30349">
    <property type="entry name" value="PHAGE INTEGRASE-RELATED"/>
    <property type="match status" value="1"/>
</dbReference>
<dbReference type="EMBL" id="JACGWV010000002">
    <property type="protein sequence ID" value="MBA8810631.1"/>
    <property type="molecule type" value="Genomic_DNA"/>
</dbReference>
<evidence type="ECO:0000313" key="10">
    <source>
        <dbReference type="Proteomes" id="UP000540568"/>
    </source>
</evidence>
<keyword evidence="4" id="KW-0233">DNA recombination</keyword>
<evidence type="ECO:0000256" key="6">
    <source>
        <dbReference type="SAM" id="MobiDB-lite"/>
    </source>
</evidence>
<evidence type="ECO:0000256" key="5">
    <source>
        <dbReference type="PROSITE-ProRule" id="PRU01248"/>
    </source>
</evidence>
<reference evidence="9 10" key="1">
    <citation type="submission" date="2020-07" db="EMBL/GenBank/DDBJ databases">
        <title>Sequencing the genomes of 1000 actinobacteria strains.</title>
        <authorList>
            <person name="Klenk H.-P."/>
        </authorList>
    </citation>
    <scope>NUCLEOTIDE SEQUENCE [LARGE SCALE GENOMIC DNA]</scope>
    <source>
        <strain evidence="9 10">DSM 44121</strain>
    </source>
</reference>
<dbReference type="InterPro" id="IPR002104">
    <property type="entry name" value="Integrase_catalytic"/>
</dbReference>
<dbReference type="SUPFAM" id="SSF56349">
    <property type="entry name" value="DNA breaking-rejoining enzymes"/>
    <property type="match status" value="1"/>
</dbReference>
<dbReference type="RefSeq" id="WP_182619704.1">
    <property type="nucleotide sequence ID" value="NZ_BAAATF010000014.1"/>
</dbReference>